<dbReference type="Gene3D" id="3.40.109.10">
    <property type="entry name" value="NADH Oxidase"/>
    <property type="match status" value="1"/>
</dbReference>
<dbReference type="PANTHER" id="PTHR23026:SF90">
    <property type="entry name" value="IODOTYROSINE DEIODINASE 1"/>
    <property type="match status" value="1"/>
</dbReference>
<gene>
    <name evidence="5" type="ORF">LZ3411_0250</name>
</gene>
<dbReference type="InterPro" id="IPR000415">
    <property type="entry name" value="Nitroreductase-like"/>
</dbReference>
<evidence type="ECO:0000256" key="3">
    <source>
        <dbReference type="ARBA" id="ARBA00023002"/>
    </source>
</evidence>
<name>A0A1Y6JU09_9LACO</name>
<dbReference type="InterPro" id="IPR029479">
    <property type="entry name" value="Nitroreductase"/>
</dbReference>
<evidence type="ECO:0000259" key="4">
    <source>
        <dbReference type="Pfam" id="PF00881"/>
    </source>
</evidence>
<dbReference type="Pfam" id="PF00881">
    <property type="entry name" value="Nitroreductase"/>
    <property type="match status" value="1"/>
</dbReference>
<organism evidence="5 6">
    <name type="scientific">Levilactobacillus zymae</name>
    <dbReference type="NCBI Taxonomy" id="267363"/>
    <lineage>
        <taxon>Bacteria</taxon>
        <taxon>Bacillati</taxon>
        <taxon>Bacillota</taxon>
        <taxon>Bacilli</taxon>
        <taxon>Lactobacillales</taxon>
        <taxon>Lactobacillaceae</taxon>
        <taxon>Levilactobacillus</taxon>
    </lineage>
</organism>
<dbReference type="GO" id="GO:0016491">
    <property type="term" value="F:oxidoreductase activity"/>
    <property type="evidence" value="ECO:0007669"/>
    <property type="project" value="UniProtKB-KW"/>
</dbReference>
<protein>
    <submittedName>
        <fullName evidence="5">p-nitrobenzoate reductase</fullName>
    </submittedName>
</protein>
<evidence type="ECO:0000313" key="5">
    <source>
        <dbReference type="EMBL" id="SMS13300.1"/>
    </source>
</evidence>
<dbReference type="Proteomes" id="UP000195412">
    <property type="component" value="Chromosome I"/>
</dbReference>
<reference evidence="6" key="1">
    <citation type="submission" date="2017-05" db="EMBL/GenBank/DDBJ databases">
        <authorList>
            <person name="Papadimitriou K."/>
        </authorList>
    </citation>
    <scope>NUCLEOTIDE SEQUENCE [LARGE SCALE GENOMIC DNA]</scope>
    <source>
        <strain evidence="6">ACA-DC 3411</strain>
    </source>
</reference>
<dbReference type="AlphaFoldDB" id="A0A1Y6JU09"/>
<dbReference type="CDD" id="cd02136">
    <property type="entry name" value="PnbA_NfnB-like"/>
    <property type="match status" value="1"/>
</dbReference>
<keyword evidence="3" id="KW-0560">Oxidoreductase</keyword>
<sequence length="214" mass="23357">MEFAKVLQRRRAIRRFNADPISVNTLHSIVAAAQQAPSWGDSQPWRVTIATGDTLARIKAAHRQRAQAGVKGHAELTAGTPTWPAASRENTHTWLTGIQAFLGDQAPQLDAIQANLFDAPVLVYLTIPQGSPAWSVYDLGAFGQTLMLAAADYGVASMPAYEIIKYPDIVRQFTELPADQLLVMGIALGHRQADCLNDYPAGRTDTHQILTIKD</sequence>
<proteinExistence type="predicted"/>
<dbReference type="EMBL" id="LT854705">
    <property type="protein sequence ID" value="SMS13300.1"/>
    <property type="molecule type" value="Genomic_DNA"/>
</dbReference>
<keyword evidence="2" id="KW-0288">FMN</keyword>
<keyword evidence="1" id="KW-0285">Flavoprotein</keyword>
<evidence type="ECO:0000313" key="6">
    <source>
        <dbReference type="Proteomes" id="UP000195412"/>
    </source>
</evidence>
<dbReference type="PANTHER" id="PTHR23026">
    <property type="entry name" value="NADPH NITROREDUCTASE"/>
    <property type="match status" value="1"/>
</dbReference>
<dbReference type="SUPFAM" id="SSF55469">
    <property type="entry name" value="FMN-dependent nitroreductase-like"/>
    <property type="match status" value="1"/>
</dbReference>
<feature type="domain" description="Nitroreductase" evidence="4">
    <location>
        <begin position="8"/>
        <end position="190"/>
    </location>
</feature>
<dbReference type="KEGG" id="lzy:LZ3411_0250"/>
<dbReference type="InterPro" id="IPR050627">
    <property type="entry name" value="Nitroreductase/BluB"/>
</dbReference>
<evidence type="ECO:0000256" key="2">
    <source>
        <dbReference type="ARBA" id="ARBA00022643"/>
    </source>
</evidence>
<dbReference type="RefSeq" id="WP_087741406.1">
    <property type="nucleotide sequence ID" value="NZ_JBPWQU010000066.1"/>
</dbReference>
<accession>A0A1Y6JU09</accession>
<evidence type="ECO:0000256" key="1">
    <source>
        <dbReference type="ARBA" id="ARBA00022630"/>
    </source>
</evidence>